<gene>
    <name evidence="4" type="ORF">HCJ96_15750</name>
</gene>
<keyword evidence="5" id="KW-1185">Reference proteome</keyword>
<evidence type="ECO:0000259" key="3">
    <source>
        <dbReference type="Pfam" id="PF02230"/>
    </source>
</evidence>
<accession>A0ABX1R4W2</accession>
<dbReference type="SUPFAM" id="SSF53474">
    <property type="entry name" value="alpha/beta-Hydrolases"/>
    <property type="match status" value="1"/>
</dbReference>
<organism evidence="4 5">
    <name type="scientific">Alteromonas ponticola</name>
    <dbReference type="NCBI Taxonomy" id="2720613"/>
    <lineage>
        <taxon>Bacteria</taxon>
        <taxon>Pseudomonadati</taxon>
        <taxon>Pseudomonadota</taxon>
        <taxon>Gammaproteobacteria</taxon>
        <taxon>Alteromonadales</taxon>
        <taxon>Alteromonadaceae</taxon>
        <taxon>Alteromonas/Salinimonas group</taxon>
        <taxon>Alteromonas</taxon>
    </lineage>
</organism>
<proteinExistence type="predicted"/>
<dbReference type="Gene3D" id="3.40.50.1820">
    <property type="entry name" value="alpha/beta hydrolase"/>
    <property type="match status" value="1"/>
</dbReference>
<dbReference type="InterPro" id="IPR003140">
    <property type="entry name" value="PLipase/COase/thioEstase"/>
</dbReference>
<dbReference type="PANTHER" id="PTHR43037:SF1">
    <property type="entry name" value="BLL1128 PROTEIN"/>
    <property type="match status" value="1"/>
</dbReference>
<feature type="domain" description="Phospholipase/carboxylesterase/thioesterase" evidence="3">
    <location>
        <begin position="51"/>
        <end position="245"/>
    </location>
</feature>
<name>A0ABX1R4W2_9ALTE</name>
<dbReference type="InterPro" id="IPR050955">
    <property type="entry name" value="Plant_Biomass_Hydrol_Est"/>
</dbReference>
<dbReference type="Proteomes" id="UP000709336">
    <property type="component" value="Unassembled WGS sequence"/>
</dbReference>
<feature type="chain" id="PRO_5047347378" evidence="2">
    <location>
        <begin position="20"/>
        <end position="264"/>
    </location>
</feature>
<evidence type="ECO:0000256" key="1">
    <source>
        <dbReference type="ARBA" id="ARBA00022729"/>
    </source>
</evidence>
<keyword evidence="1 2" id="KW-0732">Signal</keyword>
<feature type="signal peptide" evidence="2">
    <location>
        <begin position="1"/>
        <end position="19"/>
    </location>
</feature>
<sequence>MLSTALLLITLLATSETVAEDYSAYSFETYDAPSGQLLYRKLLPTDFDPNKKYPLVVFLHGAGERGASNQKQLTHGGELFLDKRESFPAIVVFPQIPEQEYWASIDADRSKKPYTFEFPYRGKDAVEPTAAMTRLLSFLDHLQDEAYVDNSRIYIGGLSMGGMGTLEILARRPNMFAAAFAICGGADPALANVYREELPLWFFHGAKDDIVEYKYSRQLADAMSKRGQQVKYTLYPEANHNSWDPALAEPDLLSWLFAQQLGTD</sequence>
<reference evidence="4 5" key="1">
    <citation type="submission" date="2020-03" db="EMBL/GenBank/DDBJ databases">
        <title>Alteromonas ponticola sp. nov., isolated from seawater.</title>
        <authorList>
            <person name="Yoon J.-H."/>
            <person name="Kim Y.-O."/>
        </authorList>
    </citation>
    <scope>NUCLEOTIDE SEQUENCE [LARGE SCALE GENOMIC DNA]</scope>
    <source>
        <strain evidence="4 5">MYP5</strain>
    </source>
</reference>
<dbReference type="PANTHER" id="PTHR43037">
    <property type="entry name" value="UNNAMED PRODUCT-RELATED"/>
    <property type="match status" value="1"/>
</dbReference>
<evidence type="ECO:0000256" key="2">
    <source>
        <dbReference type="SAM" id="SignalP"/>
    </source>
</evidence>
<evidence type="ECO:0000313" key="4">
    <source>
        <dbReference type="EMBL" id="NMH61484.1"/>
    </source>
</evidence>
<evidence type="ECO:0000313" key="5">
    <source>
        <dbReference type="Proteomes" id="UP000709336"/>
    </source>
</evidence>
<comment type="caution">
    <text evidence="4">The sequence shown here is derived from an EMBL/GenBank/DDBJ whole genome shotgun (WGS) entry which is preliminary data.</text>
</comment>
<dbReference type="Pfam" id="PF02230">
    <property type="entry name" value="Abhydrolase_2"/>
    <property type="match status" value="1"/>
</dbReference>
<protein>
    <submittedName>
        <fullName evidence="4">Prolyl oligopeptidase family serine peptidase</fullName>
    </submittedName>
</protein>
<dbReference type="EMBL" id="JAATNW010000010">
    <property type="protein sequence ID" value="NMH61484.1"/>
    <property type="molecule type" value="Genomic_DNA"/>
</dbReference>
<dbReference type="InterPro" id="IPR029058">
    <property type="entry name" value="AB_hydrolase_fold"/>
</dbReference>